<organism evidence="2 3">
    <name type="scientific">Methanosphaera stadtmanae</name>
    <dbReference type="NCBI Taxonomy" id="2317"/>
    <lineage>
        <taxon>Archaea</taxon>
        <taxon>Methanobacteriati</taxon>
        <taxon>Methanobacteriota</taxon>
        <taxon>Methanomada group</taxon>
        <taxon>Methanobacteria</taxon>
        <taxon>Methanobacteriales</taxon>
        <taxon>Methanobacteriaceae</taxon>
        <taxon>Methanosphaera</taxon>
    </lineage>
</organism>
<dbReference type="AlphaFoldDB" id="A0A328Q1U8"/>
<keyword evidence="1" id="KW-0812">Transmembrane</keyword>
<feature type="transmembrane region" description="Helical" evidence="1">
    <location>
        <begin position="166"/>
        <end position="186"/>
    </location>
</feature>
<keyword evidence="1" id="KW-0472">Membrane</keyword>
<dbReference type="GeneID" id="3855610"/>
<feature type="transmembrane region" description="Helical" evidence="1">
    <location>
        <begin position="193"/>
        <end position="211"/>
    </location>
</feature>
<dbReference type="RefSeq" id="WP_011405980.1">
    <property type="nucleotide sequence ID" value="NZ_CATZNA010000010.1"/>
</dbReference>
<evidence type="ECO:0000313" key="2">
    <source>
        <dbReference type="EMBL" id="RAP03513.1"/>
    </source>
</evidence>
<dbReference type="OMA" id="CGKYYEL"/>
<dbReference type="EMBL" id="NGJK01000020">
    <property type="protein sequence ID" value="RAP03513.1"/>
    <property type="molecule type" value="Genomic_DNA"/>
</dbReference>
<dbReference type="Proteomes" id="UP000248557">
    <property type="component" value="Unassembled WGS sequence"/>
</dbReference>
<evidence type="ECO:0000313" key="3">
    <source>
        <dbReference type="Proteomes" id="UP000248557"/>
    </source>
</evidence>
<accession>A0A328Q1U8</accession>
<name>A0A328Q1U8_9EURY</name>
<sequence length="250" mass="28170">MNYIVCRNCKRVIEVKENTPLVFDKCENCGHTLEFAADNRDLQFILNDVEVPKIAYHKICAKCKSLNPRETGACLFCGSTSFKYQYDLDSLNKYKNSLNLNQMQMTNMSDNYQQSISNNWLYRILALILGIIDFFFVVMIGLGLIIGDGPLPTDSMAFIMQHFNMMMIVLIVALFVSGFLSIFILPKMKYKDSFMLSGLLGLIIGLITIITTTDILVIIPSMVLCAIITGIGGLVAQFIVHKIIGRFFGR</sequence>
<reference evidence="2 3" key="1">
    <citation type="submission" date="2017-05" db="EMBL/GenBank/DDBJ databases">
        <title>Host range expansion of the Methanosphaera genus to humans and monogastric animals involves recent and extensive reduction in genome content.</title>
        <authorList>
            <person name="Hoedt E.C."/>
            <person name="Volmer J.G."/>
            <person name="Parks D.H."/>
            <person name="Rosewarne C.P."/>
            <person name="Denman S.E."/>
            <person name="Mcsweeney C.S."/>
            <person name="O Cuiv P."/>
            <person name="Hugenholtz P."/>
            <person name="Tyson G.W."/>
            <person name="Morrison M."/>
        </authorList>
    </citation>
    <scope>NUCLEOTIDE SEQUENCE [LARGE SCALE GENOMIC DNA]</scope>
    <source>
        <strain evidence="2 3">PA5</strain>
    </source>
</reference>
<feature type="transmembrane region" description="Helical" evidence="1">
    <location>
        <begin position="120"/>
        <end position="146"/>
    </location>
</feature>
<evidence type="ECO:0000256" key="1">
    <source>
        <dbReference type="SAM" id="Phobius"/>
    </source>
</evidence>
<comment type="caution">
    <text evidence="2">The sequence shown here is derived from an EMBL/GenBank/DDBJ whole genome shotgun (WGS) entry which is preliminary data.</text>
</comment>
<keyword evidence="1" id="KW-1133">Transmembrane helix</keyword>
<protein>
    <submittedName>
        <fullName evidence="2">Uncharacterized protein</fullName>
    </submittedName>
</protein>
<proteinExistence type="predicted"/>
<feature type="transmembrane region" description="Helical" evidence="1">
    <location>
        <begin position="217"/>
        <end position="240"/>
    </location>
</feature>
<gene>
    <name evidence="2" type="ORF">CA615_01910</name>
</gene>